<gene>
    <name evidence="2" type="ORF">HKX39_05785</name>
</gene>
<feature type="domain" description="DUF7424" evidence="1">
    <location>
        <begin position="23"/>
        <end position="216"/>
    </location>
</feature>
<name>A0A849P2I7_9BURK</name>
<dbReference type="Proteomes" id="UP000537862">
    <property type="component" value="Unassembled WGS sequence"/>
</dbReference>
<protein>
    <recommendedName>
        <fullName evidence="1">DUF7424 domain-containing protein</fullName>
    </recommendedName>
</protein>
<dbReference type="Pfam" id="PF24199">
    <property type="entry name" value="DUF7424"/>
    <property type="match status" value="1"/>
</dbReference>
<keyword evidence="3" id="KW-1185">Reference proteome</keyword>
<dbReference type="RefSeq" id="WP_171680378.1">
    <property type="nucleotide sequence ID" value="NZ_JABGBN010000003.1"/>
</dbReference>
<accession>A0A849P2I7</accession>
<comment type="caution">
    <text evidence="2">The sequence shown here is derived from an EMBL/GenBank/DDBJ whole genome shotgun (WGS) entry which is preliminary data.</text>
</comment>
<reference evidence="2 3" key="1">
    <citation type="submission" date="2020-05" db="EMBL/GenBank/DDBJ databases">
        <authorList>
            <person name="Niu N."/>
        </authorList>
    </citation>
    <scope>NUCLEOTIDE SEQUENCE [LARGE SCALE GENOMIC DNA]</scope>
    <source>
        <strain evidence="2 3">3340-03</strain>
    </source>
</reference>
<organism evidence="2 3">
    <name type="scientific">Pelistega suis</name>
    <dbReference type="NCBI Taxonomy" id="1631957"/>
    <lineage>
        <taxon>Bacteria</taxon>
        <taxon>Pseudomonadati</taxon>
        <taxon>Pseudomonadota</taxon>
        <taxon>Betaproteobacteria</taxon>
        <taxon>Burkholderiales</taxon>
        <taxon>Alcaligenaceae</taxon>
        <taxon>Pelistega</taxon>
    </lineage>
</organism>
<dbReference type="EMBL" id="JABGBN010000003">
    <property type="protein sequence ID" value="NOL51680.1"/>
    <property type="molecule type" value="Genomic_DNA"/>
</dbReference>
<evidence type="ECO:0000313" key="3">
    <source>
        <dbReference type="Proteomes" id="UP000537862"/>
    </source>
</evidence>
<dbReference type="AlphaFoldDB" id="A0A849P2I7"/>
<proteinExistence type="predicted"/>
<dbReference type="PROSITE" id="PS51257">
    <property type="entry name" value="PROKAR_LIPOPROTEIN"/>
    <property type="match status" value="1"/>
</dbReference>
<dbReference type="InterPro" id="IPR055847">
    <property type="entry name" value="DUF7424"/>
</dbReference>
<evidence type="ECO:0000313" key="2">
    <source>
        <dbReference type="EMBL" id="NOL51680.1"/>
    </source>
</evidence>
<sequence>MLKLFKYSLIASAVVLAGCKVEAELEATHSELFSETQHEKIGSLYVEVAGCKHYEDSRQESDSLVKLKEAIQKYLPSTEYVECFSKKMDSFAHFKIPYAVGGKTSDIFENIKVTAIPSDPEGTSNQAAVMVTKKFKKALKDIKKENMMSNLKTSLSIKYQNNSDDTIEMTPLSVWMDDTPIVIGNVDSPPKATAIFKLSEIHSEILTGDGEQQISIFLDGYTKKK</sequence>
<evidence type="ECO:0000259" key="1">
    <source>
        <dbReference type="Pfam" id="PF24199"/>
    </source>
</evidence>